<organism evidence="2 3">
    <name type="scientific">Phialemonium atrogriseum</name>
    <dbReference type="NCBI Taxonomy" id="1093897"/>
    <lineage>
        <taxon>Eukaryota</taxon>
        <taxon>Fungi</taxon>
        <taxon>Dikarya</taxon>
        <taxon>Ascomycota</taxon>
        <taxon>Pezizomycotina</taxon>
        <taxon>Sordariomycetes</taxon>
        <taxon>Sordariomycetidae</taxon>
        <taxon>Cephalothecales</taxon>
        <taxon>Cephalothecaceae</taxon>
        <taxon>Phialemonium</taxon>
    </lineage>
</organism>
<sequence length="134" mass="14971">MDGLLAMDSSSDSAISSDESDYLANSDEANDEIRPTTRSLGSNRDYVGNWKPAEAFRELYQNGRMLLSTRLTSTLATPSHSRRAGMKPRMRYRLRSIGRPPRVTANTQRSSSVTSASIRRLEVLSWQTSKIGSR</sequence>
<protein>
    <submittedName>
        <fullName evidence="2">Uncharacterized protein</fullName>
    </submittedName>
</protein>
<gene>
    <name evidence="2" type="ORF">QBC33DRAFT_313579</name>
</gene>
<dbReference type="AlphaFoldDB" id="A0AAJ0C7K3"/>
<evidence type="ECO:0000256" key="1">
    <source>
        <dbReference type="SAM" id="MobiDB-lite"/>
    </source>
</evidence>
<evidence type="ECO:0000313" key="2">
    <source>
        <dbReference type="EMBL" id="KAK1770182.1"/>
    </source>
</evidence>
<dbReference type="Proteomes" id="UP001244011">
    <property type="component" value="Unassembled WGS sequence"/>
</dbReference>
<feature type="region of interest" description="Disordered" evidence="1">
    <location>
        <begin position="1"/>
        <end position="45"/>
    </location>
</feature>
<evidence type="ECO:0000313" key="3">
    <source>
        <dbReference type="Proteomes" id="UP001244011"/>
    </source>
</evidence>
<feature type="compositionally biased region" description="Polar residues" evidence="1">
    <location>
        <begin position="104"/>
        <end position="115"/>
    </location>
</feature>
<feature type="compositionally biased region" description="Low complexity" evidence="1">
    <location>
        <begin position="8"/>
        <end position="17"/>
    </location>
</feature>
<accession>A0AAJ0C7K3</accession>
<dbReference type="EMBL" id="MU839001">
    <property type="protein sequence ID" value="KAK1770182.1"/>
    <property type="molecule type" value="Genomic_DNA"/>
</dbReference>
<keyword evidence="3" id="KW-1185">Reference proteome</keyword>
<dbReference type="RefSeq" id="XP_060286395.1">
    <property type="nucleotide sequence ID" value="XM_060423521.1"/>
</dbReference>
<dbReference type="GeneID" id="85306708"/>
<proteinExistence type="predicted"/>
<feature type="region of interest" description="Disordered" evidence="1">
    <location>
        <begin position="96"/>
        <end position="115"/>
    </location>
</feature>
<name>A0AAJ0C7K3_9PEZI</name>
<comment type="caution">
    <text evidence="2">The sequence shown here is derived from an EMBL/GenBank/DDBJ whole genome shotgun (WGS) entry which is preliminary data.</text>
</comment>
<reference evidence="2" key="1">
    <citation type="submission" date="2023-06" db="EMBL/GenBank/DDBJ databases">
        <title>Genome-scale phylogeny and comparative genomics of the fungal order Sordariales.</title>
        <authorList>
            <consortium name="Lawrence Berkeley National Laboratory"/>
            <person name="Hensen N."/>
            <person name="Bonometti L."/>
            <person name="Westerberg I."/>
            <person name="Brannstrom I.O."/>
            <person name="Guillou S."/>
            <person name="Cros-Aarteil S."/>
            <person name="Calhoun S."/>
            <person name="Haridas S."/>
            <person name="Kuo A."/>
            <person name="Mondo S."/>
            <person name="Pangilinan J."/>
            <person name="Riley R."/>
            <person name="Labutti K."/>
            <person name="Andreopoulos B."/>
            <person name="Lipzen A."/>
            <person name="Chen C."/>
            <person name="Yanf M."/>
            <person name="Daum C."/>
            <person name="Ng V."/>
            <person name="Clum A."/>
            <person name="Steindorff A."/>
            <person name="Ohm R."/>
            <person name="Martin F."/>
            <person name="Silar P."/>
            <person name="Natvig D."/>
            <person name="Lalanne C."/>
            <person name="Gautier V."/>
            <person name="Ament-Velasquez S.L."/>
            <person name="Kruys A."/>
            <person name="Hutchinson M.I."/>
            <person name="Powell A.J."/>
            <person name="Barry K."/>
            <person name="Miller A.N."/>
            <person name="Grigoriev I.V."/>
            <person name="Debuchy R."/>
            <person name="Gladieux P."/>
            <person name="Thoren M.H."/>
            <person name="Johannesson H."/>
        </authorList>
    </citation>
    <scope>NUCLEOTIDE SEQUENCE</scope>
    <source>
        <strain evidence="2">8032-3</strain>
    </source>
</reference>